<dbReference type="OrthoDB" id="8667309at2"/>
<evidence type="ECO:0000256" key="1">
    <source>
        <dbReference type="ARBA" id="ARBA00004651"/>
    </source>
</evidence>
<feature type="transmembrane region" description="Helical" evidence="6">
    <location>
        <begin position="58"/>
        <end position="79"/>
    </location>
</feature>
<dbReference type="RefSeq" id="WP_129711877.1">
    <property type="nucleotide sequence ID" value="NZ_JBEHFA010000006.1"/>
</dbReference>
<proteinExistence type="predicted"/>
<dbReference type="GO" id="GO:0016747">
    <property type="term" value="F:acyltransferase activity, transferring groups other than amino-acyl groups"/>
    <property type="evidence" value="ECO:0007669"/>
    <property type="project" value="InterPro"/>
</dbReference>
<keyword evidence="4 6" id="KW-1133">Transmembrane helix</keyword>
<dbReference type="EMBL" id="NWTM01000001">
    <property type="protein sequence ID" value="RYC43690.1"/>
    <property type="molecule type" value="Genomic_DNA"/>
</dbReference>
<feature type="transmembrane region" description="Helical" evidence="6">
    <location>
        <begin position="372"/>
        <end position="389"/>
    </location>
</feature>
<organism evidence="8 9">
    <name type="scientific">Pectobacterium zantedeschiae</name>
    <dbReference type="NCBI Taxonomy" id="2034769"/>
    <lineage>
        <taxon>Bacteria</taxon>
        <taxon>Pseudomonadati</taxon>
        <taxon>Pseudomonadota</taxon>
        <taxon>Gammaproteobacteria</taxon>
        <taxon>Enterobacterales</taxon>
        <taxon>Pectobacteriaceae</taxon>
        <taxon>Pectobacterium</taxon>
    </lineage>
</organism>
<dbReference type="SUPFAM" id="SSF103473">
    <property type="entry name" value="MFS general substrate transporter"/>
    <property type="match status" value="1"/>
</dbReference>
<keyword evidence="2" id="KW-1003">Cell membrane</keyword>
<comment type="subcellular location">
    <subcellularLocation>
        <location evidence="1">Cell membrane</location>
        <topology evidence="1">Multi-pass membrane protein</topology>
    </subcellularLocation>
</comment>
<feature type="domain" description="Major facilitator superfamily (MFS) profile" evidence="7">
    <location>
        <begin position="14"/>
        <end position="394"/>
    </location>
</feature>
<evidence type="ECO:0000313" key="8">
    <source>
        <dbReference type="EMBL" id="RYC43690.1"/>
    </source>
</evidence>
<evidence type="ECO:0000256" key="5">
    <source>
        <dbReference type="ARBA" id="ARBA00023136"/>
    </source>
</evidence>
<keyword evidence="3 6" id="KW-0812">Transmembrane</keyword>
<evidence type="ECO:0000313" key="9">
    <source>
        <dbReference type="Proteomes" id="UP001138460"/>
    </source>
</evidence>
<feature type="transmembrane region" description="Helical" evidence="6">
    <location>
        <begin position="21"/>
        <end position="38"/>
    </location>
</feature>
<feature type="transmembrane region" description="Helical" evidence="6">
    <location>
        <begin position="304"/>
        <end position="326"/>
    </location>
</feature>
<dbReference type="PROSITE" id="PS50850">
    <property type="entry name" value="MFS"/>
    <property type="match status" value="1"/>
</dbReference>
<dbReference type="InterPro" id="IPR020610">
    <property type="entry name" value="Thiolase_AS"/>
</dbReference>
<name>A0A9X8P4W2_9GAMM</name>
<evidence type="ECO:0000256" key="6">
    <source>
        <dbReference type="SAM" id="Phobius"/>
    </source>
</evidence>
<dbReference type="PANTHER" id="PTHR43124">
    <property type="entry name" value="PURINE EFFLUX PUMP PBUE"/>
    <property type="match status" value="1"/>
</dbReference>
<evidence type="ECO:0000256" key="4">
    <source>
        <dbReference type="ARBA" id="ARBA00022989"/>
    </source>
</evidence>
<reference evidence="8 9" key="1">
    <citation type="journal article" date="2018" name="Syst. Appl. Microbiol.">
        <title>Pectobacterium zantedeschiae sp. nov. a new species of a soft rot pathogen isolated from Calla lily (Zantedeschia spp.).</title>
        <authorList>
            <person name="Waleron M."/>
            <person name="Misztak A."/>
            <person name="Waleron M."/>
            <person name="Franczuk M."/>
            <person name="Jonca J."/>
            <person name="Wielgomas B."/>
            <person name="Mikicinski A."/>
            <person name="Popovic T."/>
            <person name="Waleron K."/>
        </authorList>
    </citation>
    <scope>NUCLEOTIDE SEQUENCE [LARGE SCALE GENOMIC DNA]</scope>
    <source>
        <strain evidence="8 9">9M</strain>
    </source>
</reference>
<comment type="caution">
    <text evidence="8">The sequence shown here is derived from an EMBL/GenBank/DDBJ whole genome shotgun (WGS) entry which is preliminary data.</text>
</comment>
<dbReference type="GO" id="GO:0022857">
    <property type="term" value="F:transmembrane transporter activity"/>
    <property type="evidence" value="ECO:0007669"/>
    <property type="project" value="InterPro"/>
</dbReference>
<feature type="transmembrane region" description="Helical" evidence="6">
    <location>
        <begin position="174"/>
        <end position="195"/>
    </location>
</feature>
<evidence type="ECO:0000259" key="7">
    <source>
        <dbReference type="PROSITE" id="PS50850"/>
    </source>
</evidence>
<feature type="transmembrane region" description="Helical" evidence="6">
    <location>
        <begin position="116"/>
        <end position="136"/>
    </location>
</feature>
<dbReference type="Pfam" id="PF07690">
    <property type="entry name" value="MFS_1"/>
    <property type="match status" value="1"/>
</dbReference>
<gene>
    <name evidence="8" type="ORF">CLR69_01140</name>
</gene>
<evidence type="ECO:0000256" key="2">
    <source>
        <dbReference type="ARBA" id="ARBA00022475"/>
    </source>
</evidence>
<feature type="transmembrane region" description="Helical" evidence="6">
    <location>
        <begin position="216"/>
        <end position="238"/>
    </location>
</feature>
<dbReference type="PANTHER" id="PTHR43124:SF10">
    <property type="entry name" value="PURINE EFFLUX PUMP PBUE"/>
    <property type="match status" value="1"/>
</dbReference>
<keyword evidence="5 6" id="KW-0472">Membrane</keyword>
<protein>
    <submittedName>
        <fullName evidence="8">MFS transporter</fullName>
    </submittedName>
</protein>
<dbReference type="InterPro" id="IPR020846">
    <property type="entry name" value="MFS_dom"/>
</dbReference>
<feature type="transmembrane region" description="Helical" evidence="6">
    <location>
        <begin position="148"/>
        <end position="168"/>
    </location>
</feature>
<feature type="transmembrane region" description="Helical" evidence="6">
    <location>
        <begin position="250"/>
        <end position="269"/>
    </location>
</feature>
<dbReference type="Gene3D" id="1.20.1250.20">
    <property type="entry name" value="MFS general substrate transporter like domains"/>
    <property type="match status" value="1"/>
</dbReference>
<sequence>MSQHQHAELHANSSTLRVPSAAYVLTFCIGVIGSNSLLMGPIAPEIATSFKSISQSVMLASAAFGLGTALSALFLARYIDRFGAFRMLKNAMILLVVALISSATASSVKWLIASQLIAGIASGIAIPAIYTTAAAIAPKGLESKTTGVVLTGWTLSLVAGVSLASILAEQFHWRVVYLAIGVLAVLAIVILSRLGNRDENITRTSSSPLAALSVPGVKPLLAACGGFMTAFYGVYGYLGNYLYHELHQPLSANGLIALCYGIGFGSAAFMDAMISKVNARVAMPASFLTVAAVYLIFALSGNSLPTVCVLMLFLGTANHLCVNLLITGLNTTDASKRGAIMGLNSAVTYLAVFVGNTLFGAIYLHWGYTTVLYTAVGFVVISILFTLQIRTTSSPERH</sequence>
<feature type="transmembrane region" description="Helical" evidence="6">
    <location>
        <begin position="347"/>
        <end position="366"/>
    </location>
</feature>
<feature type="transmembrane region" description="Helical" evidence="6">
    <location>
        <begin position="281"/>
        <end position="298"/>
    </location>
</feature>
<accession>A0A9X8P4W2</accession>
<keyword evidence="9" id="KW-1185">Reference proteome</keyword>
<dbReference type="AlphaFoldDB" id="A0A9X8P4W2"/>
<dbReference type="Proteomes" id="UP001138460">
    <property type="component" value="Unassembled WGS sequence"/>
</dbReference>
<evidence type="ECO:0000256" key="3">
    <source>
        <dbReference type="ARBA" id="ARBA00022692"/>
    </source>
</evidence>
<dbReference type="InterPro" id="IPR036259">
    <property type="entry name" value="MFS_trans_sf"/>
</dbReference>
<dbReference type="InterPro" id="IPR011701">
    <property type="entry name" value="MFS"/>
</dbReference>
<dbReference type="InterPro" id="IPR050189">
    <property type="entry name" value="MFS_Efflux_Transporters"/>
</dbReference>
<dbReference type="GO" id="GO:0005886">
    <property type="term" value="C:plasma membrane"/>
    <property type="evidence" value="ECO:0007669"/>
    <property type="project" value="UniProtKB-SubCell"/>
</dbReference>
<dbReference type="PROSITE" id="PS00099">
    <property type="entry name" value="THIOLASE_3"/>
    <property type="match status" value="1"/>
</dbReference>